<dbReference type="Proteomes" id="UP000680116">
    <property type="component" value="Chromosome"/>
</dbReference>
<evidence type="ECO:0000256" key="1">
    <source>
        <dbReference type="SAM" id="SignalP"/>
    </source>
</evidence>
<evidence type="ECO:0000313" key="3">
    <source>
        <dbReference type="Proteomes" id="UP000680116"/>
    </source>
</evidence>
<keyword evidence="1" id="KW-0732">Signal</keyword>
<proteinExistence type="predicted"/>
<sequence>MAITRPTLLFVSYLAVFALVGCNAQPDADLEAPVVTEPGAAPVEPTVPDDEAVTMRYSCDGGWNVAVKGDVVEVTADDGRVIQLQRIDDRSPPLFAGEALEFAVEDGGAVLGQDEGGPIACRAD</sequence>
<feature type="chain" id="PRO_5045711262" description="C-type lysozyme inhibitor domain-containing protein" evidence="1">
    <location>
        <begin position="25"/>
        <end position="124"/>
    </location>
</feature>
<dbReference type="PROSITE" id="PS51257">
    <property type="entry name" value="PROKAR_LIPOPROTEIN"/>
    <property type="match status" value="1"/>
</dbReference>
<evidence type="ECO:0008006" key="4">
    <source>
        <dbReference type="Google" id="ProtNLM"/>
    </source>
</evidence>
<name>A0ABM8UDN6_9GAMM</name>
<organism evidence="2 3">
    <name type="scientific">Novilysobacter luteus</name>
    <dbReference type="NCBI Taxonomy" id="2822368"/>
    <lineage>
        <taxon>Bacteria</taxon>
        <taxon>Pseudomonadati</taxon>
        <taxon>Pseudomonadota</taxon>
        <taxon>Gammaproteobacteria</taxon>
        <taxon>Lysobacterales</taxon>
        <taxon>Lysobacteraceae</taxon>
        <taxon>Novilysobacter</taxon>
    </lineage>
</organism>
<accession>A0ABM8UDN6</accession>
<evidence type="ECO:0000313" key="2">
    <source>
        <dbReference type="EMBL" id="CAG4970527.1"/>
    </source>
</evidence>
<protein>
    <recommendedName>
        <fullName evidence="4">C-type lysozyme inhibitor domain-containing protein</fullName>
    </recommendedName>
</protein>
<reference evidence="2 3" key="1">
    <citation type="submission" date="2021-04" db="EMBL/GenBank/DDBJ databases">
        <authorList>
            <person name="Rodrigo-Torres L."/>
            <person name="Arahal R. D."/>
            <person name="Lucena T."/>
        </authorList>
    </citation>
    <scope>NUCLEOTIDE SEQUENCE [LARGE SCALE GENOMIC DNA]</scope>
    <source>
        <strain evidence="2 3">CECT 30171</strain>
    </source>
</reference>
<dbReference type="EMBL" id="OU015430">
    <property type="protein sequence ID" value="CAG4970527.1"/>
    <property type="molecule type" value="Genomic_DNA"/>
</dbReference>
<gene>
    <name evidence="2" type="ORF">LYB30171_00754</name>
</gene>
<dbReference type="RefSeq" id="WP_215219718.1">
    <property type="nucleotide sequence ID" value="NZ_OU015430.1"/>
</dbReference>
<feature type="signal peptide" evidence="1">
    <location>
        <begin position="1"/>
        <end position="24"/>
    </location>
</feature>
<keyword evidence="3" id="KW-1185">Reference proteome</keyword>